<organism evidence="1 2">
    <name type="scientific">Streptomyces johnsoniae</name>
    <dbReference type="NCBI Taxonomy" id="3075532"/>
    <lineage>
        <taxon>Bacteria</taxon>
        <taxon>Bacillati</taxon>
        <taxon>Actinomycetota</taxon>
        <taxon>Actinomycetes</taxon>
        <taxon>Kitasatosporales</taxon>
        <taxon>Streptomycetaceae</taxon>
        <taxon>Streptomyces</taxon>
    </lineage>
</organism>
<gene>
    <name evidence="1" type="ORF">RM779_30020</name>
</gene>
<dbReference type="RefSeq" id="WP_311620941.1">
    <property type="nucleotide sequence ID" value="NZ_JAVREV010000022.1"/>
</dbReference>
<proteinExistence type="predicted"/>
<reference evidence="2" key="1">
    <citation type="submission" date="2023-07" db="EMBL/GenBank/DDBJ databases">
        <title>30 novel species of actinomycetes from the DSMZ collection.</title>
        <authorList>
            <person name="Nouioui I."/>
        </authorList>
    </citation>
    <scope>NUCLEOTIDE SEQUENCE [LARGE SCALE GENOMIC DNA]</scope>
    <source>
        <strain evidence="2">DSM 41886</strain>
    </source>
</reference>
<keyword evidence="2" id="KW-1185">Reference proteome</keyword>
<evidence type="ECO:0000313" key="2">
    <source>
        <dbReference type="Proteomes" id="UP001183615"/>
    </source>
</evidence>
<dbReference type="Proteomes" id="UP001183615">
    <property type="component" value="Unassembled WGS sequence"/>
</dbReference>
<evidence type="ECO:0000313" key="1">
    <source>
        <dbReference type="EMBL" id="MDT0446801.1"/>
    </source>
</evidence>
<sequence>MNFLRTSEGVIPPFALGVDVDRSSVSRAEAVERGELVPVGRALARDAGFIVPVALTAAAHADCVAWSN</sequence>
<comment type="caution">
    <text evidence="1">The sequence shown here is derived from an EMBL/GenBank/DDBJ whole genome shotgun (WGS) entry which is preliminary data.</text>
</comment>
<accession>A0ABU2SCV6</accession>
<dbReference type="EMBL" id="JAVREV010000022">
    <property type="protein sequence ID" value="MDT0446801.1"/>
    <property type="molecule type" value="Genomic_DNA"/>
</dbReference>
<name>A0ABU2SCV6_9ACTN</name>
<protein>
    <submittedName>
        <fullName evidence="1">Uncharacterized protein</fullName>
    </submittedName>
</protein>